<evidence type="ECO:0000313" key="2">
    <source>
        <dbReference type="Proteomes" id="UP001477672"/>
    </source>
</evidence>
<sequence>MDIRLIGLDLDGTVFDSQKRISPRTRSAIAAACARGVAVLPATGRPRAGLPDAFVQIPGVRYAITSNGGAVYDLAGGRCMAVDPLPKEDALWALVRGRELGGLIDVYVEGRAYTGAATFEALVAAAPPAMRTYFSTTRTVVEDQVRWLEAETRPVEKLTMLFTNEALRDTAFRVYQDSGRFEVTSSIPNNLELNGKGVDKGKALLTLAGLLGLDRSQVMACGDSINDLAMLRAAGLGVAMGNAAPEIAAAADVRTACNDEDGVAKAIERYVLGQKGED</sequence>
<dbReference type="Pfam" id="PF08282">
    <property type="entry name" value="Hydrolase_3"/>
    <property type="match status" value="1"/>
</dbReference>
<comment type="caution">
    <text evidence="1">The sequence shown here is derived from an EMBL/GenBank/DDBJ whole genome shotgun (WGS) entry which is preliminary data.</text>
</comment>
<dbReference type="InterPro" id="IPR006379">
    <property type="entry name" value="HAD-SF_hydro_IIB"/>
</dbReference>
<keyword evidence="1" id="KW-0378">Hydrolase</keyword>
<organism evidence="1 2">
    <name type="scientific">Ruthenibacterium intestinale</name>
    <dbReference type="NCBI Taxonomy" id="3133163"/>
    <lineage>
        <taxon>Bacteria</taxon>
        <taxon>Bacillati</taxon>
        <taxon>Bacillota</taxon>
        <taxon>Clostridia</taxon>
        <taxon>Eubacteriales</taxon>
        <taxon>Oscillospiraceae</taxon>
        <taxon>Ruthenibacterium</taxon>
    </lineage>
</organism>
<dbReference type="PROSITE" id="PS01229">
    <property type="entry name" value="COF_2"/>
    <property type="match status" value="1"/>
</dbReference>
<dbReference type="Proteomes" id="UP001477672">
    <property type="component" value="Unassembled WGS sequence"/>
</dbReference>
<dbReference type="NCBIfam" id="TIGR01484">
    <property type="entry name" value="HAD-SF-IIB"/>
    <property type="match status" value="1"/>
</dbReference>
<protein>
    <submittedName>
        <fullName evidence="1">Cof-type HAD-IIB family hydrolase</fullName>
    </submittedName>
</protein>
<dbReference type="GO" id="GO:0016787">
    <property type="term" value="F:hydrolase activity"/>
    <property type="evidence" value="ECO:0007669"/>
    <property type="project" value="UniProtKB-KW"/>
</dbReference>
<dbReference type="InterPro" id="IPR023214">
    <property type="entry name" value="HAD_sf"/>
</dbReference>
<gene>
    <name evidence="1" type="ORF">WMO24_05510</name>
</gene>
<dbReference type="RefSeq" id="WP_349215321.1">
    <property type="nucleotide sequence ID" value="NZ_JBBMFA010000073.1"/>
</dbReference>
<dbReference type="SFLD" id="SFLDS00003">
    <property type="entry name" value="Haloacid_Dehalogenase"/>
    <property type="match status" value="1"/>
</dbReference>
<dbReference type="EMBL" id="JBBMFA010000073">
    <property type="protein sequence ID" value="MEQ2519890.1"/>
    <property type="molecule type" value="Genomic_DNA"/>
</dbReference>
<proteinExistence type="predicted"/>
<dbReference type="Gene3D" id="3.30.1240.10">
    <property type="match status" value="1"/>
</dbReference>
<reference evidence="1 2" key="1">
    <citation type="submission" date="2024-03" db="EMBL/GenBank/DDBJ databases">
        <title>Human intestinal bacterial collection.</title>
        <authorList>
            <person name="Pauvert C."/>
            <person name="Hitch T.C.A."/>
            <person name="Clavel T."/>
        </authorList>
    </citation>
    <scope>NUCLEOTIDE SEQUENCE [LARGE SCALE GENOMIC DNA]</scope>
    <source>
        <strain evidence="1 2">CLA-JM-H11</strain>
    </source>
</reference>
<dbReference type="SFLD" id="SFLDG01140">
    <property type="entry name" value="C2.B:_Phosphomannomutase_and_P"/>
    <property type="match status" value="1"/>
</dbReference>
<dbReference type="NCBIfam" id="TIGR00099">
    <property type="entry name" value="Cof-subfamily"/>
    <property type="match status" value="1"/>
</dbReference>
<name>A0ABV1GDI2_9FIRM</name>
<dbReference type="InterPro" id="IPR000150">
    <property type="entry name" value="Cof"/>
</dbReference>
<dbReference type="PANTHER" id="PTHR10000:SF8">
    <property type="entry name" value="HAD SUPERFAMILY HYDROLASE-LIKE, TYPE 3"/>
    <property type="match status" value="1"/>
</dbReference>
<accession>A0ABV1GDI2</accession>
<dbReference type="Gene3D" id="3.40.50.1000">
    <property type="entry name" value="HAD superfamily/HAD-like"/>
    <property type="match status" value="1"/>
</dbReference>
<dbReference type="SUPFAM" id="SSF56784">
    <property type="entry name" value="HAD-like"/>
    <property type="match status" value="1"/>
</dbReference>
<keyword evidence="2" id="KW-1185">Reference proteome</keyword>
<dbReference type="PANTHER" id="PTHR10000">
    <property type="entry name" value="PHOSPHOSERINE PHOSPHATASE"/>
    <property type="match status" value="1"/>
</dbReference>
<evidence type="ECO:0000313" key="1">
    <source>
        <dbReference type="EMBL" id="MEQ2519890.1"/>
    </source>
</evidence>
<dbReference type="InterPro" id="IPR036412">
    <property type="entry name" value="HAD-like_sf"/>
</dbReference>